<name>A0AA38RFJ5_9PEZI</name>
<dbReference type="Proteomes" id="UP001174694">
    <property type="component" value="Unassembled WGS sequence"/>
</dbReference>
<feature type="compositionally biased region" description="Polar residues" evidence="1">
    <location>
        <begin position="55"/>
        <end position="72"/>
    </location>
</feature>
<protein>
    <submittedName>
        <fullName evidence="3">Protein phosphatase 1 regulatory subunit 3D</fullName>
    </submittedName>
</protein>
<feature type="region of interest" description="Disordered" evidence="1">
    <location>
        <begin position="672"/>
        <end position="752"/>
    </location>
</feature>
<dbReference type="InterPro" id="IPR050782">
    <property type="entry name" value="PP1_regulatory_subunit_3"/>
</dbReference>
<evidence type="ECO:0000259" key="2">
    <source>
        <dbReference type="PROSITE" id="PS51159"/>
    </source>
</evidence>
<feature type="compositionally biased region" description="Low complexity" evidence="1">
    <location>
        <begin position="703"/>
        <end position="716"/>
    </location>
</feature>
<dbReference type="GO" id="GO:0005979">
    <property type="term" value="P:regulation of glycogen biosynthetic process"/>
    <property type="evidence" value="ECO:0007669"/>
    <property type="project" value="TreeGrafter"/>
</dbReference>
<comment type="caution">
    <text evidence="3">The sequence shown here is derived from an EMBL/GenBank/DDBJ whole genome shotgun (WGS) entry which is preliminary data.</text>
</comment>
<dbReference type="GO" id="GO:0008157">
    <property type="term" value="F:protein phosphatase 1 binding"/>
    <property type="evidence" value="ECO:0007669"/>
    <property type="project" value="TreeGrafter"/>
</dbReference>
<sequence length="752" mass="81119">MPYTPPALRSPATSAPTSPDASRRPSLQGSAAPRPSLPRSASYLTKHRRTPSAVGASNGSAGQPTPEATSEDLSGMAGSSSSIRQSPPPISDIRSMPKGAIISPPESSSSDEDDLPEVRGRQIENLKELHDAISQIPQHREGSPAKTSLADAARNLLVLPSQSGAIAEEESEEETPRKPQMVRKKSGELVRPALRPPSRRRPSSMPGTPTFSKAVHFDSHLEHVRHFLQVDRPLAVSAGSSPVDNYDSDNEYPFPGDERSGARSPPYEWEIIISNFPVETPARKAQSVRLERVWLSSDQKCLIGSVAVANLAFQKFVTCRFTLDYWKTTSEVSAEYMSEILPRQSEQRHDRFNFTIKLSDLANLETKTLYFCIRYNVGGQEFWDNNGGTNFQIDFKKKMLPQNGKKGVIGAASRPANPLPRSTRRLNQSGGPRPKSLPVAFDEFGDSSKLNFDRSLHEYLGESGPTSLRLKGVKSTSSIPSDNLPNRVSPPSGQAFANRYDFNASLTAALQATKDTMPSPKPEGLYMKGHRRPTPPPTSAPAARAEKLPSKEPTVTNELSIISNNTLPTIPGTGSPSSATISSSSYEELVNKYCFFGSKQSSPQIKDGTLRGGRFDGTDDVFATGSTNSSTSSGIGSPVVSMPYRYGNSALHHTLHPKDPNPYFQHAGHFMAFGGSPATSPPHQTGSPSVGQPRSVPSGSGQASARTASPASTAGSFQPPFAGTSPHDFAYERHERFPFSGTETHAATAIRG</sequence>
<dbReference type="InterPro" id="IPR005036">
    <property type="entry name" value="CBM21_dom"/>
</dbReference>
<dbReference type="AlphaFoldDB" id="A0AA38RFJ5"/>
<feature type="region of interest" description="Disordered" evidence="1">
    <location>
        <begin position="162"/>
        <end position="212"/>
    </location>
</feature>
<dbReference type="GO" id="GO:0000164">
    <property type="term" value="C:protein phosphatase type 1 complex"/>
    <property type="evidence" value="ECO:0007669"/>
    <property type="project" value="TreeGrafter"/>
</dbReference>
<dbReference type="Pfam" id="PF03370">
    <property type="entry name" value="CBM_21"/>
    <property type="match status" value="1"/>
</dbReference>
<evidence type="ECO:0000313" key="3">
    <source>
        <dbReference type="EMBL" id="KAJ9136905.1"/>
    </source>
</evidence>
<gene>
    <name evidence="3" type="ORF">NKR23_g9516</name>
</gene>
<evidence type="ECO:0000313" key="4">
    <source>
        <dbReference type="Proteomes" id="UP001174694"/>
    </source>
</evidence>
<feature type="compositionally biased region" description="Basic and acidic residues" evidence="1">
    <location>
        <begin position="116"/>
        <end position="131"/>
    </location>
</feature>
<feature type="compositionally biased region" description="Polar residues" evidence="1">
    <location>
        <begin position="11"/>
        <end position="29"/>
    </location>
</feature>
<reference evidence="3" key="1">
    <citation type="submission" date="2022-07" db="EMBL/GenBank/DDBJ databases">
        <title>Fungi with potential for degradation of polypropylene.</title>
        <authorList>
            <person name="Gostincar C."/>
        </authorList>
    </citation>
    <scope>NUCLEOTIDE SEQUENCE</scope>
    <source>
        <strain evidence="3">EXF-13308</strain>
    </source>
</reference>
<feature type="region of interest" description="Disordered" evidence="1">
    <location>
        <begin position="408"/>
        <end position="439"/>
    </location>
</feature>
<feature type="domain" description="CBM21" evidence="2">
    <location>
        <begin position="280"/>
        <end position="394"/>
    </location>
</feature>
<feature type="region of interest" description="Disordered" evidence="1">
    <location>
        <begin position="238"/>
        <end position="263"/>
    </location>
</feature>
<keyword evidence="4" id="KW-1185">Reference proteome</keyword>
<dbReference type="PROSITE" id="PS51159">
    <property type="entry name" value="CBM21"/>
    <property type="match status" value="1"/>
</dbReference>
<accession>A0AA38RFJ5</accession>
<dbReference type="PANTHER" id="PTHR12307:SF36">
    <property type="entry name" value="GLYCOGEN-BINDING SUBUNIT 76A"/>
    <property type="match status" value="1"/>
</dbReference>
<organism evidence="3 4">
    <name type="scientific">Pleurostoma richardsiae</name>
    <dbReference type="NCBI Taxonomy" id="41990"/>
    <lineage>
        <taxon>Eukaryota</taxon>
        <taxon>Fungi</taxon>
        <taxon>Dikarya</taxon>
        <taxon>Ascomycota</taxon>
        <taxon>Pezizomycotina</taxon>
        <taxon>Sordariomycetes</taxon>
        <taxon>Sordariomycetidae</taxon>
        <taxon>Calosphaeriales</taxon>
        <taxon>Pleurostomataceae</taxon>
        <taxon>Pleurostoma</taxon>
    </lineage>
</organism>
<dbReference type="PANTHER" id="PTHR12307">
    <property type="entry name" value="PROTEIN PHOSPHATASE 1 REGULATORY SUBUNIT"/>
    <property type="match status" value="1"/>
</dbReference>
<proteinExistence type="predicted"/>
<feature type="region of interest" description="Disordered" evidence="1">
    <location>
        <begin position="514"/>
        <end position="554"/>
    </location>
</feature>
<dbReference type="GO" id="GO:2001069">
    <property type="term" value="F:glycogen binding"/>
    <property type="evidence" value="ECO:0007669"/>
    <property type="project" value="TreeGrafter"/>
</dbReference>
<feature type="compositionally biased region" description="Polar residues" evidence="1">
    <location>
        <begin position="677"/>
        <end position="702"/>
    </location>
</feature>
<dbReference type="InterPro" id="IPR038175">
    <property type="entry name" value="CBM21_dom_sf"/>
</dbReference>
<dbReference type="Gene3D" id="2.60.40.2440">
    <property type="entry name" value="Carbohydrate binding type-21 domain"/>
    <property type="match status" value="1"/>
</dbReference>
<evidence type="ECO:0000256" key="1">
    <source>
        <dbReference type="SAM" id="MobiDB-lite"/>
    </source>
</evidence>
<feature type="compositionally biased region" description="Polar residues" evidence="1">
    <location>
        <begin position="474"/>
        <end position="488"/>
    </location>
</feature>
<feature type="region of interest" description="Disordered" evidence="1">
    <location>
        <begin position="467"/>
        <end position="488"/>
    </location>
</feature>
<dbReference type="EMBL" id="JANBVO010000037">
    <property type="protein sequence ID" value="KAJ9136905.1"/>
    <property type="molecule type" value="Genomic_DNA"/>
</dbReference>
<feature type="region of interest" description="Disordered" evidence="1">
    <location>
        <begin position="1"/>
        <end position="149"/>
    </location>
</feature>